<reference evidence="2" key="1">
    <citation type="journal article" date="2023" name="G3 (Bethesda)">
        <title>Genome assembly and association tests identify interacting loci associated with vigor, precocity, and sex in interspecific pistachio rootstocks.</title>
        <authorList>
            <person name="Palmer W."/>
            <person name="Jacygrad E."/>
            <person name="Sagayaradj S."/>
            <person name="Cavanaugh K."/>
            <person name="Han R."/>
            <person name="Bertier L."/>
            <person name="Beede B."/>
            <person name="Kafkas S."/>
            <person name="Golino D."/>
            <person name="Preece J."/>
            <person name="Michelmore R."/>
        </authorList>
    </citation>
    <scope>NUCLEOTIDE SEQUENCE [LARGE SCALE GENOMIC DNA]</scope>
</reference>
<evidence type="ECO:0000313" key="1">
    <source>
        <dbReference type="EMBL" id="KAJ0017767.1"/>
    </source>
</evidence>
<evidence type="ECO:0000313" key="2">
    <source>
        <dbReference type="Proteomes" id="UP001163603"/>
    </source>
</evidence>
<gene>
    <name evidence="1" type="ORF">Pint_11680</name>
</gene>
<name>A0ACC0XJ48_9ROSI</name>
<sequence length="435" mass="47886">MMRFQRLSPDYLPFCNGRKSLRPTTCKEDGENGKAITTTTTTTASTGFDPTNSETTTTATATATTKAFRFRSPSKSQDNINANSPPLSENTNQSHQSQRLDMSPSPGDVLLQWGQKKRARLSRTEIRSLTDDSSSSSSAHGRHPINKVQRRGSGLMDKLSSVPMPPPPPPPSIPSNGSSTSKRNSGFIPSRTLEERSSAVNGLPSRNCTSGNTSRAVSRSTATAGKGSPPSLDKIDKKITSSGSRKDEKLNGSSTRHDLNNNVDSAPVQSEQEVGGVGAVVERVNVEVIEWPKIFVALSRKEKEDDFLAMKGTKLPHRPKKRAKNIDRALQYCFPGMWLSDLTKSRYEVREKKNVKKVKIFNPPLIAILFWVMCGELPVLCNKHICIQPIIKHAKAMSADMASCDWLGGRMWGMFSPYQKRRGLKGMESMESDSE</sequence>
<dbReference type="EMBL" id="CM047747">
    <property type="protein sequence ID" value="KAJ0017767.1"/>
    <property type="molecule type" value="Genomic_DNA"/>
</dbReference>
<accession>A0ACC0XJ48</accession>
<keyword evidence="2" id="KW-1185">Reference proteome</keyword>
<dbReference type="Proteomes" id="UP001163603">
    <property type="component" value="Chromosome 12"/>
</dbReference>
<comment type="caution">
    <text evidence="1">The sequence shown here is derived from an EMBL/GenBank/DDBJ whole genome shotgun (WGS) entry which is preliminary data.</text>
</comment>
<proteinExistence type="predicted"/>
<organism evidence="1 2">
    <name type="scientific">Pistacia integerrima</name>
    <dbReference type="NCBI Taxonomy" id="434235"/>
    <lineage>
        <taxon>Eukaryota</taxon>
        <taxon>Viridiplantae</taxon>
        <taxon>Streptophyta</taxon>
        <taxon>Embryophyta</taxon>
        <taxon>Tracheophyta</taxon>
        <taxon>Spermatophyta</taxon>
        <taxon>Magnoliopsida</taxon>
        <taxon>eudicotyledons</taxon>
        <taxon>Gunneridae</taxon>
        <taxon>Pentapetalae</taxon>
        <taxon>rosids</taxon>
        <taxon>malvids</taxon>
        <taxon>Sapindales</taxon>
        <taxon>Anacardiaceae</taxon>
        <taxon>Pistacia</taxon>
    </lineage>
</organism>
<protein>
    <submittedName>
        <fullName evidence="1">Uncharacterized protein</fullName>
    </submittedName>
</protein>